<dbReference type="Proteomes" id="UP000037035">
    <property type="component" value="Unassembled WGS sequence"/>
</dbReference>
<evidence type="ECO:0000256" key="3">
    <source>
        <dbReference type="ARBA" id="ARBA00022525"/>
    </source>
</evidence>
<dbReference type="VEuPathDB" id="FungiDB:VP01_794g2"/>
<organism evidence="19 20">
    <name type="scientific">Puccinia sorghi</name>
    <dbReference type="NCBI Taxonomy" id="27349"/>
    <lineage>
        <taxon>Eukaryota</taxon>
        <taxon>Fungi</taxon>
        <taxon>Dikarya</taxon>
        <taxon>Basidiomycota</taxon>
        <taxon>Pucciniomycotina</taxon>
        <taxon>Pucciniomycetes</taxon>
        <taxon>Pucciniales</taxon>
        <taxon>Pucciniaceae</taxon>
        <taxon>Puccinia</taxon>
    </lineage>
</organism>
<dbReference type="PANTHER" id="PTHR33353:SF10">
    <property type="entry name" value="ENDO-BETA-1,4-GLUCANASE D"/>
    <property type="match status" value="1"/>
</dbReference>
<evidence type="ECO:0000256" key="17">
    <source>
        <dbReference type="SAM" id="SignalP"/>
    </source>
</evidence>
<evidence type="ECO:0000256" key="2">
    <source>
        <dbReference type="ARBA" id="ARBA00004613"/>
    </source>
</evidence>
<evidence type="ECO:0000256" key="1">
    <source>
        <dbReference type="ARBA" id="ARBA00001973"/>
    </source>
</evidence>
<evidence type="ECO:0000256" key="8">
    <source>
        <dbReference type="ARBA" id="ARBA00023008"/>
    </source>
</evidence>
<gene>
    <name evidence="19" type="ORF">VP01_794g2</name>
</gene>
<dbReference type="EC" id="1.14.99.56" evidence="15"/>
<keyword evidence="4" id="KW-0479">Metal-binding</keyword>
<accession>A0A0L6UAP7</accession>
<comment type="caution">
    <text evidence="19">The sequence shown here is derived from an EMBL/GenBank/DDBJ whole genome shotgun (WGS) entry which is preliminary data.</text>
</comment>
<evidence type="ECO:0000256" key="13">
    <source>
        <dbReference type="ARBA" id="ARBA00044502"/>
    </source>
</evidence>
<evidence type="ECO:0000256" key="12">
    <source>
        <dbReference type="ARBA" id="ARBA00023326"/>
    </source>
</evidence>
<evidence type="ECO:0000313" key="20">
    <source>
        <dbReference type="Proteomes" id="UP000037035"/>
    </source>
</evidence>
<keyword evidence="10" id="KW-1015">Disulfide bond</keyword>
<keyword evidence="5 17" id="KW-0732">Signal</keyword>
<dbReference type="GO" id="GO:0005576">
    <property type="term" value="C:extracellular region"/>
    <property type="evidence" value="ECO:0007669"/>
    <property type="project" value="UniProtKB-SubCell"/>
</dbReference>
<evidence type="ECO:0000256" key="16">
    <source>
        <dbReference type="SAM" id="MobiDB-lite"/>
    </source>
</evidence>
<dbReference type="AlphaFoldDB" id="A0A0L6UAP7"/>
<feature type="region of interest" description="Disordered" evidence="16">
    <location>
        <begin position="270"/>
        <end position="317"/>
    </location>
</feature>
<dbReference type="GO" id="GO:0030245">
    <property type="term" value="P:cellulose catabolic process"/>
    <property type="evidence" value="ECO:0007669"/>
    <property type="project" value="UniProtKB-KW"/>
</dbReference>
<keyword evidence="8" id="KW-0186">Copper</keyword>
<comment type="similarity">
    <text evidence="13">Belongs to the polysaccharide monooxygenase AA9 family.</text>
</comment>
<evidence type="ECO:0000256" key="6">
    <source>
        <dbReference type="ARBA" id="ARBA00023001"/>
    </source>
</evidence>
<comment type="cofactor">
    <cofactor evidence="1">
        <name>Cu(2+)</name>
        <dbReference type="ChEBI" id="CHEBI:29036"/>
    </cofactor>
</comment>
<evidence type="ECO:0000256" key="5">
    <source>
        <dbReference type="ARBA" id="ARBA00022729"/>
    </source>
</evidence>
<dbReference type="PANTHER" id="PTHR33353">
    <property type="entry name" value="PUTATIVE (AFU_ORTHOLOGUE AFUA_1G12560)-RELATED"/>
    <property type="match status" value="1"/>
</dbReference>
<keyword evidence="7" id="KW-0560">Oxidoreductase</keyword>
<keyword evidence="6" id="KW-0136">Cellulose degradation</keyword>
<evidence type="ECO:0000313" key="19">
    <source>
        <dbReference type="EMBL" id="KNZ45648.1"/>
    </source>
</evidence>
<dbReference type="InterPro" id="IPR049892">
    <property type="entry name" value="AA9"/>
</dbReference>
<evidence type="ECO:0000256" key="7">
    <source>
        <dbReference type="ARBA" id="ARBA00023002"/>
    </source>
</evidence>
<evidence type="ECO:0000256" key="14">
    <source>
        <dbReference type="ARBA" id="ARBA00045077"/>
    </source>
</evidence>
<dbReference type="STRING" id="27349.A0A0L6UAP7"/>
<evidence type="ECO:0000259" key="18">
    <source>
        <dbReference type="Pfam" id="PF03443"/>
    </source>
</evidence>
<keyword evidence="12" id="KW-0624">Polysaccharide degradation</keyword>
<evidence type="ECO:0000256" key="10">
    <source>
        <dbReference type="ARBA" id="ARBA00023157"/>
    </source>
</evidence>
<dbReference type="Gene3D" id="2.70.50.70">
    <property type="match status" value="1"/>
</dbReference>
<protein>
    <recommendedName>
        <fullName evidence="15">lytic cellulose monooxygenase (C4-dehydrogenating)</fullName>
        <ecNumber evidence="15">1.14.99.56</ecNumber>
    </recommendedName>
</protein>
<dbReference type="EMBL" id="LAVV01013438">
    <property type="protein sequence ID" value="KNZ45648.1"/>
    <property type="molecule type" value="Genomic_DNA"/>
</dbReference>
<keyword evidence="20" id="KW-1185">Reference proteome</keyword>
<name>A0A0L6UAP7_9BASI</name>
<dbReference type="GO" id="GO:0004497">
    <property type="term" value="F:monooxygenase activity"/>
    <property type="evidence" value="ECO:0007669"/>
    <property type="project" value="UniProtKB-KW"/>
</dbReference>
<evidence type="ECO:0000256" key="11">
    <source>
        <dbReference type="ARBA" id="ARBA00023277"/>
    </source>
</evidence>
<evidence type="ECO:0000256" key="9">
    <source>
        <dbReference type="ARBA" id="ARBA00023033"/>
    </source>
</evidence>
<sequence>MWGLLALRRALCALFMMSFSVKRKGFRMSMVSILAIYRAQEVASHGYIKAWSADDGRTWTLGQKQELASSSIRGFSQNTGWIGSKFLTSPAMVCSSGLTPSLKIVAPSGHLFSRPDQSAGKTLAVQSGATVRLLINDEPHKIYPHENGHIQVYLGFCGPTETSCEKFDAATISYFKILSLKQGLGSKKEFPYNKHKDGNEVKVPISDNLPMGSYIMRVELIVFGQSSEAEGKQDQYYVTCGQMALSAPQGSAPVSLDSLESVRFPGAYNNGNIDPEGEPPGPAVVKFSEEGGEGAGAAKASAPSVRQTSAFASAPTPGEHHPLLFSDKATPACARTCLAKKISENALGLLGSPCVSTTALEHDQSACQCQDEKFVEAFSSCVSDHCQVICSIFPTRHIYVWLTLLFCPLASTNLS</sequence>
<keyword evidence="3" id="KW-0964">Secreted</keyword>
<dbReference type="GO" id="GO:0046872">
    <property type="term" value="F:metal ion binding"/>
    <property type="evidence" value="ECO:0007669"/>
    <property type="project" value="UniProtKB-KW"/>
</dbReference>
<dbReference type="InterPro" id="IPR005103">
    <property type="entry name" value="AA9_LPMO"/>
</dbReference>
<dbReference type="OrthoDB" id="4849160at2759"/>
<feature type="signal peptide" evidence="17">
    <location>
        <begin position="1"/>
        <end position="25"/>
    </location>
</feature>
<proteinExistence type="inferred from homology"/>
<feature type="chain" id="PRO_5005567349" description="lytic cellulose monooxygenase (C4-dehydrogenating)" evidence="17">
    <location>
        <begin position="26"/>
        <end position="415"/>
    </location>
</feature>
<dbReference type="Pfam" id="PF03443">
    <property type="entry name" value="AA9"/>
    <property type="match status" value="1"/>
</dbReference>
<keyword evidence="11" id="KW-0119">Carbohydrate metabolism</keyword>
<evidence type="ECO:0000256" key="4">
    <source>
        <dbReference type="ARBA" id="ARBA00022723"/>
    </source>
</evidence>
<comment type="catalytic activity">
    <reaction evidence="14">
        <text>[(1-&gt;4)-beta-D-glucosyl]n+m + reduced acceptor + O2 = 4-dehydro-beta-D-glucosyl-[(1-&gt;4)-beta-D-glucosyl]n-1 + [(1-&gt;4)-beta-D-glucosyl]m + acceptor + H2O.</text>
        <dbReference type="EC" id="1.14.99.56"/>
    </reaction>
</comment>
<feature type="domain" description="Auxiliary Activity family 9 catalytic" evidence="18">
    <location>
        <begin position="45"/>
        <end position="270"/>
    </location>
</feature>
<comment type="subcellular location">
    <subcellularLocation>
        <location evidence="2">Secreted</location>
    </subcellularLocation>
</comment>
<keyword evidence="9" id="KW-0503">Monooxygenase</keyword>
<reference evidence="19 20" key="1">
    <citation type="submission" date="2015-08" db="EMBL/GenBank/DDBJ databases">
        <title>Next Generation Sequencing and Analysis of the Genome of Puccinia sorghi L Schw, the Causal Agent of Maize Common Rust.</title>
        <authorList>
            <person name="Rochi L."/>
            <person name="Burguener G."/>
            <person name="Darino M."/>
            <person name="Turjanski A."/>
            <person name="Kreff E."/>
            <person name="Dieguez M.J."/>
            <person name="Sacco F."/>
        </authorList>
    </citation>
    <scope>NUCLEOTIDE SEQUENCE [LARGE SCALE GENOMIC DNA]</scope>
    <source>
        <strain evidence="19 20">RO10H11247</strain>
    </source>
</reference>
<evidence type="ECO:0000256" key="15">
    <source>
        <dbReference type="ARBA" id="ARBA00047174"/>
    </source>
</evidence>